<accession>A0A7S2UNL3</accession>
<dbReference type="GO" id="GO:0004843">
    <property type="term" value="F:cysteine-type deubiquitinase activity"/>
    <property type="evidence" value="ECO:0007669"/>
    <property type="project" value="TreeGrafter"/>
</dbReference>
<dbReference type="GO" id="GO:0016579">
    <property type="term" value="P:protein deubiquitination"/>
    <property type="evidence" value="ECO:0007669"/>
    <property type="project" value="TreeGrafter"/>
</dbReference>
<dbReference type="EMBL" id="HBHQ01025523">
    <property type="protein sequence ID" value="CAD9825402.1"/>
    <property type="molecule type" value="Transcribed_RNA"/>
</dbReference>
<name>A0A7S2UNL3_9STRA</name>
<dbReference type="CDD" id="cd22748">
    <property type="entry name" value="OTU_OTUD6-like"/>
    <property type="match status" value="1"/>
</dbReference>
<feature type="region of interest" description="Disordered" evidence="1">
    <location>
        <begin position="1"/>
        <end position="38"/>
    </location>
</feature>
<evidence type="ECO:0000256" key="1">
    <source>
        <dbReference type="SAM" id="MobiDB-lite"/>
    </source>
</evidence>
<dbReference type="InterPro" id="IPR003323">
    <property type="entry name" value="OTU_dom"/>
</dbReference>
<dbReference type="PROSITE" id="PS50802">
    <property type="entry name" value="OTU"/>
    <property type="match status" value="1"/>
</dbReference>
<dbReference type="PANTHER" id="PTHR12419:SF10">
    <property type="entry name" value="DEUBIQUITINASE OTUD6B"/>
    <property type="match status" value="1"/>
</dbReference>
<sequence>MHSVWSRRGASDNQYTVRMEDHEGVPDKNEDSTSNQLTVEECTAQYRKALKALEGEKLAALKHAKSSGGAKKAKKAQLAKLEMDFCAKESDLKQSHQEQLASLFQDDATTTNNNSNEDGPTSVKEDSGEATNNNDDGIKEDGMNNEQEQVDNDDNNELSQKEKKMAKARRKKMAKKEKERERELEIETERQSAGPSARAMEVMRMMELYLAPHELHIHDISSDGNCLYRAISHQLQQHHDTTTTTTMTFTKVRSLCADMLLQHRDDYEPFCEYHNDKITSYEEYVEQVRHSSEWGGQLELRALAQGLQRTIVVYSADAAPLHMTPSSSNSNNANVVLRVSFHRSYYALGEHYNSVIPQSSS</sequence>
<dbReference type="Gene3D" id="3.90.70.80">
    <property type="match status" value="1"/>
</dbReference>
<proteinExistence type="predicted"/>
<feature type="compositionally biased region" description="Basic and acidic residues" evidence="1">
    <location>
        <begin position="18"/>
        <end position="31"/>
    </location>
</feature>
<protein>
    <recommendedName>
        <fullName evidence="2">OTU domain-containing protein</fullName>
    </recommendedName>
</protein>
<feature type="region of interest" description="Disordered" evidence="1">
    <location>
        <begin position="105"/>
        <end position="197"/>
    </location>
</feature>
<dbReference type="PANTHER" id="PTHR12419">
    <property type="entry name" value="OTU DOMAIN CONTAINING PROTEIN"/>
    <property type="match status" value="1"/>
</dbReference>
<gene>
    <name evidence="3" type="ORF">ASEP1449_LOCUS17236</name>
</gene>
<evidence type="ECO:0000259" key="2">
    <source>
        <dbReference type="PROSITE" id="PS50802"/>
    </source>
</evidence>
<evidence type="ECO:0000313" key="3">
    <source>
        <dbReference type="EMBL" id="CAD9825402.1"/>
    </source>
</evidence>
<feature type="domain" description="OTU" evidence="2">
    <location>
        <begin position="215"/>
        <end position="358"/>
    </location>
</feature>
<dbReference type="InterPro" id="IPR050704">
    <property type="entry name" value="Peptidase_C85-like"/>
</dbReference>
<dbReference type="AlphaFoldDB" id="A0A7S2UNL3"/>
<organism evidence="3">
    <name type="scientific">Attheya septentrionalis</name>
    <dbReference type="NCBI Taxonomy" id="420275"/>
    <lineage>
        <taxon>Eukaryota</taxon>
        <taxon>Sar</taxon>
        <taxon>Stramenopiles</taxon>
        <taxon>Ochrophyta</taxon>
        <taxon>Bacillariophyta</taxon>
        <taxon>Coscinodiscophyceae</taxon>
        <taxon>Chaetocerotophycidae</taxon>
        <taxon>Chaetocerotales</taxon>
        <taxon>Attheyaceae</taxon>
        <taxon>Attheya</taxon>
    </lineage>
</organism>
<dbReference type="Pfam" id="PF02338">
    <property type="entry name" value="OTU"/>
    <property type="match status" value="1"/>
</dbReference>
<dbReference type="SUPFAM" id="SSF54001">
    <property type="entry name" value="Cysteine proteinases"/>
    <property type="match status" value="1"/>
</dbReference>
<reference evidence="3" key="1">
    <citation type="submission" date="2021-01" db="EMBL/GenBank/DDBJ databases">
        <authorList>
            <person name="Corre E."/>
            <person name="Pelletier E."/>
            <person name="Niang G."/>
            <person name="Scheremetjew M."/>
            <person name="Finn R."/>
            <person name="Kale V."/>
            <person name="Holt S."/>
            <person name="Cochrane G."/>
            <person name="Meng A."/>
            <person name="Brown T."/>
            <person name="Cohen L."/>
        </authorList>
    </citation>
    <scope>NUCLEOTIDE SEQUENCE</scope>
    <source>
        <strain evidence="3">CCMP2084</strain>
    </source>
</reference>
<feature type="compositionally biased region" description="Basic and acidic residues" evidence="1">
    <location>
        <begin position="176"/>
        <end position="190"/>
    </location>
</feature>
<dbReference type="InterPro" id="IPR038765">
    <property type="entry name" value="Papain-like_cys_pep_sf"/>
</dbReference>
<feature type="compositionally biased region" description="Basic residues" evidence="1">
    <location>
        <begin position="166"/>
        <end position="175"/>
    </location>
</feature>
<feature type="compositionally biased region" description="Polar residues" evidence="1">
    <location>
        <begin position="105"/>
        <end position="119"/>
    </location>
</feature>